<accession>A0ACC3BVU2</accession>
<evidence type="ECO:0000313" key="1">
    <source>
        <dbReference type="EMBL" id="KAK1861693.1"/>
    </source>
</evidence>
<sequence length="370" mass="39264">MAAGMVAPLLLLAVLLGGQLPACALTADEAYVFPPTAALPYAMERVAFLPADDLRRDMASDARYVPPPGTLPPDSIPPSTPLRCGAVLDGTAHTVRCAPGPPVGGWVLEPPTRPTASVVVLHGFAEAPRLYATLLQTLLTTAPRSAFASVRWVFPYAPLYGSQLVPSPFSTVHAWYDGSSLGSIFDQLVNGTDVGVVERRLLNGTIETDRLGLFFSTRRIEAIVAAERRALRRSRRRGGGGEGGRDAGRVVLLGHSQGAAMATHVALLSRTRLDGVVALEGFVSGARLLSRLPAAYHRGLRGYRVELVAGGADAIVTPTLVEASARIVRRLLKGSARVSYTLLPGVTHQSFFTPGHDAVAVASVLRRFLE</sequence>
<protein>
    <submittedName>
        <fullName evidence="1">Uncharacterized protein</fullName>
    </submittedName>
</protein>
<keyword evidence="2" id="KW-1185">Reference proteome</keyword>
<dbReference type="Proteomes" id="UP000798662">
    <property type="component" value="Chromosome 1"/>
</dbReference>
<reference evidence="1" key="1">
    <citation type="submission" date="2019-11" db="EMBL/GenBank/DDBJ databases">
        <title>Nori genome reveals adaptations in red seaweeds to the harsh intertidal environment.</title>
        <authorList>
            <person name="Wang D."/>
            <person name="Mao Y."/>
        </authorList>
    </citation>
    <scope>NUCLEOTIDE SEQUENCE</scope>
    <source>
        <tissue evidence="1">Gametophyte</tissue>
    </source>
</reference>
<name>A0ACC3BVU2_PYRYE</name>
<gene>
    <name evidence="1" type="ORF">I4F81_004274</name>
</gene>
<evidence type="ECO:0000313" key="2">
    <source>
        <dbReference type="Proteomes" id="UP000798662"/>
    </source>
</evidence>
<comment type="caution">
    <text evidence="1">The sequence shown here is derived from an EMBL/GenBank/DDBJ whole genome shotgun (WGS) entry which is preliminary data.</text>
</comment>
<dbReference type="EMBL" id="CM020618">
    <property type="protein sequence ID" value="KAK1861693.1"/>
    <property type="molecule type" value="Genomic_DNA"/>
</dbReference>
<organism evidence="1 2">
    <name type="scientific">Pyropia yezoensis</name>
    <name type="common">Susabi-nori</name>
    <name type="synonym">Porphyra yezoensis</name>
    <dbReference type="NCBI Taxonomy" id="2788"/>
    <lineage>
        <taxon>Eukaryota</taxon>
        <taxon>Rhodophyta</taxon>
        <taxon>Bangiophyceae</taxon>
        <taxon>Bangiales</taxon>
        <taxon>Bangiaceae</taxon>
        <taxon>Pyropia</taxon>
    </lineage>
</organism>
<proteinExistence type="predicted"/>